<dbReference type="Proteomes" id="UP000050525">
    <property type="component" value="Unassembled WGS sequence"/>
</dbReference>
<name>A0A151MMK2_ALLMI</name>
<evidence type="ECO:0000313" key="1">
    <source>
        <dbReference type="EMBL" id="KYO25746.1"/>
    </source>
</evidence>
<sequence length="67" mass="7609">MANTCKSRLCPVYGEHPLVQGEPTFFGRTTLCLLWDFLVVSMCTPWPAKNSRQNGMQIFVLQKHPAI</sequence>
<reference evidence="1 2" key="1">
    <citation type="journal article" date="2012" name="Genome Biol.">
        <title>Sequencing three crocodilian genomes to illuminate the evolution of archosaurs and amniotes.</title>
        <authorList>
            <person name="St John J.A."/>
            <person name="Braun E.L."/>
            <person name="Isberg S.R."/>
            <person name="Miles L.G."/>
            <person name="Chong A.Y."/>
            <person name="Gongora J."/>
            <person name="Dalzell P."/>
            <person name="Moran C."/>
            <person name="Bed'hom B."/>
            <person name="Abzhanov A."/>
            <person name="Burgess S.C."/>
            <person name="Cooksey A.M."/>
            <person name="Castoe T.A."/>
            <person name="Crawford N.G."/>
            <person name="Densmore L.D."/>
            <person name="Drew J.C."/>
            <person name="Edwards S.V."/>
            <person name="Faircloth B.C."/>
            <person name="Fujita M.K."/>
            <person name="Greenwold M.J."/>
            <person name="Hoffmann F.G."/>
            <person name="Howard J.M."/>
            <person name="Iguchi T."/>
            <person name="Janes D.E."/>
            <person name="Khan S.Y."/>
            <person name="Kohno S."/>
            <person name="de Koning A.J."/>
            <person name="Lance S.L."/>
            <person name="McCarthy F.M."/>
            <person name="McCormack J.E."/>
            <person name="Merchant M.E."/>
            <person name="Peterson D.G."/>
            <person name="Pollock D.D."/>
            <person name="Pourmand N."/>
            <person name="Raney B.J."/>
            <person name="Roessler K.A."/>
            <person name="Sanford J.R."/>
            <person name="Sawyer R.H."/>
            <person name="Schmidt C.J."/>
            <person name="Triplett E.W."/>
            <person name="Tuberville T.D."/>
            <person name="Venegas-Anaya M."/>
            <person name="Howard J.T."/>
            <person name="Jarvis E.D."/>
            <person name="Guillette L.J.Jr."/>
            <person name="Glenn T.C."/>
            <person name="Green R.E."/>
            <person name="Ray D.A."/>
        </authorList>
    </citation>
    <scope>NUCLEOTIDE SEQUENCE [LARGE SCALE GENOMIC DNA]</scope>
    <source>
        <strain evidence="1">KSC_2009_1</strain>
    </source>
</reference>
<dbReference type="EMBL" id="AKHW03005669">
    <property type="protein sequence ID" value="KYO25746.1"/>
    <property type="molecule type" value="Genomic_DNA"/>
</dbReference>
<comment type="caution">
    <text evidence="1">The sequence shown here is derived from an EMBL/GenBank/DDBJ whole genome shotgun (WGS) entry which is preliminary data.</text>
</comment>
<protein>
    <submittedName>
        <fullName evidence="1">Uncharacterized protein</fullName>
    </submittedName>
</protein>
<organism evidence="1 2">
    <name type="scientific">Alligator mississippiensis</name>
    <name type="common">American alligator</name>
    <dbReference type="NCBI Taxonomy" id="8496"/>
    <lineage>
        <taxon>Eukaryota</taxon>
        <taxon>Metazoa</taxon>
        <taxon>Chordata</taxon>
        <taxon>Craniata</taxon>
        <taxon>Vertebrata</taxon>
        <taxon>Euteleostomi</taxon>
        <taxon>Archelosauria</taxon>
        <taxon>Archosauria</taxon>
        <taxon>Crocodylia</taxon>
        <taxon>Alligatoridae</taxon>
        <taxon>Alligatorinae</taxon>
        <taxon>Alligator</taxon>
    </lineage>
</organism>
<evidence type="ECO:0000313" key="2">
    <source>
        <dbReference type="Proteomes" id="UP000050525"/>
    </source>
</evidence>
<gene>
    <name evidence="1" type="ORF">Y1Q_0023572</name>
</gene>
<keyword evidence="2" id="KW-1185">Reference proteome</keyword>
<accession>A0A151MMK2</accession>
<proteinExistence type="predicted"/>
<dbReference type="AlphaFoldDB" id="A0A151MMK2"/>